<dbReference type="GO" id="GO:0005789">
    <property type="term" value="C:endoplasmic reticulum membrane"/>
    <property type="evidence" value="ECO:0007669"/>
    <property type="project" value="UniProtKB-SubCell"/>
</dbReference>
<reference evidence="10" key="1">
    <citation type="submission" date="2014-05" db="EMBL/GenBank/DDBJ databases">
        <title>The transcriptome of the halophilic microalga Tetraselmis sp. GSL018 isolated from the Great Salt Lake, Utah.</title>
        <authorList>
            <person name="Jinkerson R.E."/>
            <person name="D'Adamo S."/>
            <person name="Posewitz M.C."/>
        </authorList>
    </citation>
    <scope>NUCLEOTIDE SEQUENCE</scope>
    <source>
        <strain evidence="10">GSL018</strain>
    </source>
</reference>
<keyword evidence="4" id="KW-0808">Transferase</keyword>
<keyword evidence="6 10" id="KW-0418">Kinase</keyword>
<comment type="subcellular location">
    <subcellularLocation>
        <location evidence="1">Endoplasmic reticulum membrane</location>
        <topology evidence="1">Multi-pass membrane protein</topology>
    </subcellularLocation>
</comment>
<dbReference type="EMBL" id="GBEZ01000380">
    <property type="protein sequence ID" value="JAC84503.1"/>
    <property type="molecule type" value="Transcribed_RNA"/>
</dbReference>
<keyword evidence="5" id="KW-0812">Transmembrane</keyword>
<dbReference type="InterPro" id="IPR032974">
    <property type="entry name" value="Polypren_kinase"/>
</dbReference>
<evidence type="ECO:0000256" key="8">
    <source>
        <dbReference type="ARBA" id="ARBA00022989"/>
    </source>
</evidence>
<keyword evidence="9" id="KW-0472">Membrane</keyword>
<dbReference type="AlphaFoldDB" id="A0A061SJN7"/>
<dbReference type="GO" id="GO:0004168">
    <property type="term" value="F:dolichol kinase activity"/>
    <property type="evidence" value="ECO:0007669"/>
    <property type="project" value="UniProtKB-EC"/>
</dbReference>
<accession>A0A061SJN7</accession>
<evidence type="ECO:0000256" key="9">
    <source>
        <dbReference type="ARBA" id="ARBA00023136"/>
    </source>
</evidence>
<organism evidence="10">
    <name type="scientific">Tetraselmis sp. GSL018</name>
    <dbReference type="NCBI Taxonomy" id="582737"/>
    <lineage>
        <taxon>Eukaryota</taxon>
        <taxon>Viridiplantae</taxon>
        <taxon>Chlorophyta</taxon>
        <taxon>core chlorophytes</taxon>
        <taxon>Chlorodendrophyceae</taxon>
        <taxon>Chlorodendrales</taxon>
        <taxon>Chlorodendraceae</taxon>
        <taxon>Tetraselmis</taxon>
    </lineage>
</organism>
<evidence type="ECO:0000256" key="2">
    <source>
        <dbReference type="ARBA" id="ARBA00010794"/>
    </source>
</evidence>
<sequence length="121" mass="12847">MAYWAALLAASLPAIRHQAGAGRLPPIIVRKLYHLLAAAIFLPGALLERDLLSAAAAVACCALVALEVVRIGRLPPIGERVNGFMAAFADSRDEGEFLVSHFSLLIGMAAPVWLHPSRGPK</sequence>
<evidence type="ECO:0000256" key="3">
    <source>
        <dbReference type="ARBA" id="ARBA00012132"/>
    </source>
</evidence>
<evidence type="ECO:0000256" key="5">
    <source>
        <dbReference type="ARBA" id="ARBA00022692"/>
    </source>
</evidence>
<evidence type="ECO:0000256" key="4">
    <source>
        <dbReference type="ARBA" id="ARBA00022679"/>
    </source>
</evidence>
<gene>
    <name evidence="10" type="ORF">TSPGSL018_829</name>
</gene>
<dbReference type="GO" id="GO:0043048">
    <property type="term" value="P:dolichyl monophosphate biosynthetic process"/>
    <property type="evidence" value="ECO:0007669"/>
    <property type="project" value="TreeGrafter"/>
</dbReference>
<evidence type="ECO:0000313" key="10">
    <source>
        <dbReference type="EMBL" id="JAC84503.1"/>
    </source>
</evidence>
<evidence type="ECO:0000256" key="6">
    <source>
        <dbReference type="ARBA" id="ARBA00022777"/>
    </source>
</evidence>
<keyword evidence="8" id="KW-1133">Transmembrane helix</keyword>
<name>A0A061SJN7_9CHLO</name>
<comment type="similarity">
    <text evidence="2">Belongs to the polyprenol kinase family.</text>
</comment>
<keyword evidence="7" id="KW-0256">Endoplasmic reticulum</keyword>
<dbReference type="PANTHER" id="PTHR13205:SF15">
    <property type="entry name" value="DOLICHOL KINASE"/>
    <property type="match status" value="1"/>
</dbReference>
<evidence type="ECO:0000256" key="7">
    <source>
        <dbReference type="ARBA" id="ARBA00022824"/>
    </source>
</evidence>
<dbReference type="PANTHER" id="PTHR13205">
    <property type="entry name" value="TRANSMEMBRANE PROTEIN 15-RELATED"/>
    <property type="match status" value="1"/>
</dbReference>
<dbReference type="EC" id="2.7.1.108" evidence="3"/>
<evidence type="ECO:0000256" key="1">
    <source>
        <dbReference type="ARBA" id="ARBA00004477"/>
    </source>
</evidence>
<protein>
    <recommendedName>
        <fullName evidence="3">dolichol kinase</fullName>
        <ecNumber evidence="3">2.7.1.108</ecNumber>
    </recommendedName>
</protein>
<proteinExistence type="inferred from homology"/>